<dbReference type="Proteomes" id="UP000015545">
    <property type="component" value="Segment"/>
</dbReference>
<name>S5VMM2_9CAUD</name>
<dbReference type="EMBL" id="KF147891">
    <property type="protein sequence ID" value="AGS82189.1"/>
    <property type="molecule type" value="Genomic_DNA"/>
</dbReference>
<dbReference type="KEGG" id="vg:16574991"/>
<feature type="transmembrane region" description="Helical" evidence="1">
    <location>
        <begin position="7"/>
        <end position="28"/>
    </location>
</feature>
<gene>
    <name evidence="2" type="ORF">PaBG_00306</name>
</gene>
<accession>S5VMM2</accession>
<proteinExistence type="predicted"/>
<keyword evidence="1" id="KW-0812">Transmembrane</keyword>
<feature type="transmembrane region" description="Helical" evidence="1">
    <location>
        <begin position="40"/>
        <end position="59"/>
    </location>
</feature>
<sequence>MATQSRALPNLVIAILAAYVLICIRSNSLVPLYKLFSDQVLGLQFIVASFVSLAILLTAQQWLDKRSLIKAVMSKRKHGKLNRLVTSGINDGCFAYLTQEEKYGVSGKLPPMSVVYVVAVSSDMNRAPTAWVVPKFKGQVVGPELSDLPSLAIEVPIDRLYKHVPAHLIPEIV</sequence>
<protein>
    <submittedName>
        <fullName evidence="2">Uncharacterized protein</fullName>
    </submittedName>
</protein>
<keyword evidence="3" id="KW-1185">Reference proteome</keyword>
<reference evidence="2 3" key="1">
    <citation type="journal article" date="2014" name="Genome Announc.">
        <title>Complete Genome Sequence of the Novel Giant Pseudomonas Phage PaBG.</title>
        <authorList>
            <person name="Sykilinda N.N."/>
            <person name="Bondar A.A."/>
            <person name="Gorshkova A.S."/>
            <person name="Kurochkina L.P."/>
            <person name="Kulikov E.E."/>
            <person name="Shneider M.M."/>
            <person name="Kadykov V.A."/>
            <person name="Solovjeva N.V."/>
            <person name="Kabilov M.R."/>
            <person name="Mesyanzhinov V.V."/>
            <person name="Vlassov V.V."/>
            <person name="Drukker V.V."/>
            <person name="Miroshnikov K.A."/>
        </authorList>
    </citation>
    <scope>NUCLEOTIDE SEQUENCE [LARGE SCALE GENOMIC DNA]</scope>
</reference>
<keyword evidence="1" id="KW-0472">Membrane</keyword>
<evidence type="ECO:0000313" key="2">
    <source>
        <dbReference type="EMBL" id="AGS82189.1"/>
    </source>
</evidence>
<organism evidence="2 3">
    <name type="scientific">Pseudomonas phage PaBG</name>
    <dbReference type="NCBI Taxonomy" id="1335230"/>
    <lineage>
        <taxon>Viruses</taxon>
        <taxon>Duplodnaviria</taxon>
        <taxon>Heunggongvirae</taxon>
        <taxon>Uroviricota</taxon>
        <taxon>Caudoviricetes</taxon>
        <taxon>Baikalvirus</taxon>
        <taxon>Baikalvirus PaBG</taxon>
    </lineage>
</organism>
<dbReference type="RefSeq" id="YP_008433636.1">
    <property type="nucleotide sequence ID" value="NC_022096.1"/>
</dbReference>
<evidence type="ECO:0000256" key="1">
    <source>
        <dbReference type="SAM" id="Phobius"/>
    </source>
</evidence>
<keyword evidence="1" id="KW-1133">Transmembrane helix</keyword>
<evidence type="ECO:0000313" key="3">
    <source>
        <dbReference type="Proteomes" id="UP000015545"/>
    </source>
</evidence>